<evidence type="ECO:0000313" key="2">
    <source>
        <dbReference type="Proteomes" id="UP000277204"/>
    </source>
</evidence>
<keyword evidence="2" id="KW-1185">Reference proteome</keyword>
<sequence length="136" mass="16313">MFFIPNLIKENVEYPCICCYVCFQCLCWNVVCSCCFATLDLSDDHTDFFNCWWANVDCEVRGCCFDVGWVRWDWSIREFFEVFYPPVLLLFNVGDYLAFLAFHWSFWFAAIFREFLCYVIQLSHVPFSCSLFRPHC</sequence>
<gene>
    <name evidence="1" type="ORF">SMRZ_LOCUS13946</name>
</gene>
<dbReference type="AlphaFoldDB" id="A0A3P8A6E4"/>
<accession>A0A3P8A6E4</accession>
<evidence type="ECO:0000313" key="1">
    <source>
        <dbReference type="EMBL" id="VDP09457.1"/>
    </source>
</evidence>
<proteinExistence type="predicted"/>
<protein>
    <submittedName>
        <fullName evidence="1">Uncharacterized protein</fullName>
    </submittedName>
</protein>
<dbReference type="Proteomes" id="UP000277204">
    <property type="component" value="Unassembled WGS sequence"/>
</dbReference>
<reference evidence="1 2" key="1">
    <citation type="submission" date="2018-11" db="EMBL/GenBank/DDBJ databases">
        <authorList>
            <consortium name="Pathogen Informatics"/>
        </authorList>
    </citation>
    <scope>NUCLEOTIDE SEQUENCE [LARGE SCALE GENOMIC DNA]</scope>
    <source>
        <strain evidence="1 2">Zambia</strain>
    </source>
</reference>
<dbReference type="EMBL" id="UZAI01011883">
    <property type="protein sequence ID" value="VDP09457.1"/>
    <property type="molecule type" value="Genomic_DNA"/>
</dbReference>
<organism evidence="1 2">
    <name type="scientific">Schistosoma margrebowiei</name>
    <dbReference type="NCBI Taxonomy" id="48269"/>
    <lineage>
        <taxon>Eukaryota</taxon>
        <taxon>Metazoa</taxon>
        <taxon>Spiralia</taxon>
        <taxon>Lophotrochozoa</taxon>
        <taxon>Platyhelminthes</taxon>
        <taxon>Trematoda</taxon>
        <taxon>Digenea</taxon>
        <taxon>Strigeidida</taxon>
        <taxon>Schistosomatoidea</taxon>
        <taxon>Schistosomatidae</taxon>
        <taxon>Schistosoma</taxon>
    </lineage>
</organism>
<name>A0A3P8A6E4_9TREM</name>